<dbReference type="Proteomes" id="UP000095284">
    <property type="component" value="Unplaced"/>
</dbReference>
<dbReference type="EMBL" id="CAJFDI010000001">
    <property type="protein sequence ID" value="CAD5210933.1"/>
    <property type="molecule type" value="Genomic_DNA"/>
</dbReference>
<feature type="region of interest" description="Disordered" evidence="1">
    <location>
        <begin position="1"/>
        <end position="50"/>
    </location>
</feature>
<evidence type="ECO:0000313" key="4">
    <source>
        <dbReference type="Proteomes" id="UP000659654"/>
    </source>
</evidence>
<evidence type="ECO:0000313" key="5">
    <source>
        <dbReference type="WBParaSite" id="BXY_0914800.1"/>
    </source>
</evidence>
<name>A0A1I7S805_BURXY</name>
<accession>A0A1I7S805</accession>
<dbReference type="EMBL" id="CAJFCV020000001">
    <property type="protein sequence ID" value="CAG9087307.1"/>
    <property type="molecule type" value="Genomic_DNA"/>
</dbReference>
<reference evidence="2" key="2">
    <citation type="submission" date="2020-09" db="EMBL/GenBank/DDBJ databases">
        <authorList>
            <person name="Kikuchi T."/>
        </authorList>
    </citation>
    <scope>NUCLEOTIDE SEQUENCE</scope>
    <source>
        <strain evidence="2">Ka4C1</strain>
    </source>
</reference>
<dbReference type="Proteomes" id="UP000659654">
    <property type="component" value="Unassembled WGS sequence"/>
</dbReference>
<sequence length="1182" mass="130271">MNSDANSDEEGQVSAESEDEIAPLEPVENIVEPESASGPSSESNLDLQRTEEEYPECFNGVQGFFKASYSLNFPDDDALLFLCGPFWITPRDSPNFVRYDKPFSGFSKYLKGIASTMHQTPHNSMIVFSNPVWFEGDDSVQFQRRNLINGLLNYYKWIMNKILSRVRIDFFVAGFPIDPNQGSLSEDLDYFNQKGACLFGNRFIWPSTFLKIPLYLLPDQSKVIECLYYIIKSYAYSISESDQGEDGGPSFGFTEQYREETRRYQQLFAPLVDRSPMAVVVCGRYWPKITLEEVDYISVDISCSDLTKFTYHLADFLEQADYSSVLVFPCLSWMAQTVDVQERGRVIGALVSLRNRVSKKMNNDYCNVFISGYPIDQGNFNWFNVRSTTHFGSCFVNFKSFLPPNMEDFFKSNATRHQKKAVLGKGMKLIVNKVRRFSVALAKGMSVICDDPMDIASDSEEKDEIIVLENNPPMEVEDGEVSSADSDDSVTLLFDSATARGAVSKKKKKKKGTVNINAKVTKSKLTSQPQVPVSPPKLLLAFNKGLNSSASNPSLQPKIESRSSSVGSSSTAPTPSPQDPRSYGFFNSSLASKLPKPPTPPISSIQVTNRASYVNVLHNPQSALPPSNFDPQGLEQAARSWAESNSSVNHGTTEPPSGFGSEQGSKFLSNQPNITSMNIQQPIRTFFNFNVKENANASATVTLNNSTEAPSSSGISSLFSASAIVPSSVRTLDPRLQPRNRPAVTSTVTSEASTLPYKSFANSIPAPTSNAGVSVSVSGLFNITKSSGDPKVSNSGVTNIPGRPPVQAPYNMNKIPLNANLAQPPPIFSPFSVGNPLPMSTGQAQGLAQPSPIPTVTHAQPTVPKIPSLLSFVPTLFTKSGPANTTIEQQKKVLLDFIQNNVATEGCLGVSNNADLRDGNKSNMDSMYAGMNQATAQNVQKNVFQPVPPPNYRSVRPQNLNLSGGSYRDMGDMQRFNRSNISSDSLDSSYRSFREPAGSLPCTPLSNSLWDILNSVPANTKFLLILCGDWPEPVEKNGCTVIKLPSDGRVGQVLRAILKTNLFDRAEHVILAPSKSWCEMERDVESVVHGLKEFSWSIRDSYKYDPRPINRTLSILGFPGPSGKLRRFNETSCYYLGRESYIDLDIFRPEQSLEGDRLIQVLLEGAVSGIIRMMKSMDSNPN</sequence>
<keyword evidence="4" id="KW-1185">Reference proteome</keyword>
<feature type="compositionally biased region" description="Polar residues" evidence="1">
    <location>
        <begin position="642"/>
        <end position="672"/>
    </location>
</feature>
<dbReference type="AlphaFoldDB" id="A0A1I7S805"/>
<reference evidence="5" key="1">
    <citation type="submission" date="2016-11" db="UniProtKB">
        <authorList>
            <consortium name="WormBaseParasite"/>
        </authorList>
    </citation>
    <scope>IDENTIFICATION</scope>
</reference>
<dbReference type="WBParaSite" id="BXY_0914800.1">
    <property type="protein sequence ID" value="BXY_0914800.1"/>
    <property type="gene ID" value="BXY_0914800"/>
</dbReference>
<feature type="region of interest" description="Disordered" evidence="1">
    <location>
        <begin position="547"/>
        <end position="604"/>
    </location>
</feature>
<feature type="compositionally biased region" description="Low complexity" evidence="1">
    <location>
        <begin position="562"/>
        <end position="573"/>
    </location>
</feature>
<gene>
    <name evidence="2" type="ORF">BXYJ_LOCUS2176</name>
</gene>
<feature type="compositionally biased region" description="Acidic residues" evidence="1">
    <location>
        <begin position="1"/>
        <end position="22"/>
    </location>
</feature>
<dbReference type="Proteomes" id="UP000582659">
    <property type="component" value="Unassembled WGS sequence"/>
</dbReference>
<evidence type="ECO:0000256" key="1">
    <source>
        <dbReference type="SAM" id="MobiDB-lite"/>
    </source>
</evidence>
<evidence type="ECO:0000313" key="2">
    <source>
        <dbReference type="EMBL" id="CAD5210933.1"/>
    </source>
</evidence>
<feature type="region of interest" description="Disordered" evidence="1">
    <location>
        <begin position="623"/>
        <end position="672"/>
    </location>
</feature>
<feature type="compositionally biased region" description="Low complexity" evidence="1">
    <location>
        <begin position="32"/>
        <end position="43"/>
    </location>
</feature>
<proteinExistence type="predicted"/>
<organism evidence="3 5">
    <name type="scientific">Bursaphelenchus xylophilus</name>
    <name type="common">Pinewood nematode worm</name>
    <name type="synonym">Aphelenchoides xylophilus</name>
    <dbReference type="NCBI Taxonomy" id="6326"/>
    <lineage>
        <taxon>Eukaryota</taxon>
        <taxon>Metazoa</taxon>
        <taxon>Ecdysozoa</taxon>
        <taxon>Nematoda</taxon>
        <taxon>Chromadorea</taxon>
        <taxon>Rhabditida</taxon>
        <taxon>Tylenchina</taxon>
        <taxon>Tylenchomorpha</taxon>
        <taxon>Aphelenchoidea</taxon>
        <taxon>Aphelenchoididae</taxon>
        <taxon>Bursaphelenchus</taxon>
    </lineage>
</organism>
<evidence type="ECO:0000313" key="3">
    <source>
        <dbReference type="Proteomes" id="UP000095284"/>
    </source>
</evidence>
<protein>
    <submittedName>
        <fullName evidence="2">(pine wood nematode) hypothetical protein</fullName>
    </submittedName>
</protein>